<feature type="domain" description="C2H2-type" evidence="2">
    <location>
        <begin position="40"/>
        <end position="67"/>
    </location>
</feature>
<evidence type="ECO:0000256" key="1">
    <source>
        <dbReference type="PROSITE-ProRule" id="PRU00042"/>
    </source>
</evidence>
<evidence type="ECO:0000313" key="3">
    <source>
        <dbReference type="EMBL" id="KAH7349453.1"/>
    </source>
</evidence>
<dbReference type="InterPro" id="IPR013087">
    <property type="entry name" value="Znf_C2H2_type"/>
</dbReference>
<keyword evidence="4" id="KW-1185">Reference proteome</keyword>
<dbReference type="Pfam" id="PF13894">
    <property type="entry name" value="zf-C2H2_4"/>
    <property type="match status" value="1"/>
</dbReference>
<evidence type="ECO:0000313" key="4">
    <source>
        <dbReference type="Proteomes" id="UP000813385"/>
    </source>
</evidence>
<protein>
    <recommendedName>
        <fullName evidence="2">C2H2-type domain-containing protein</fullName>
    </recommendedName>
</protein>
<keyword evidence="1" id="KW-0479">Metal-binding</keyword>
<dbReference type="GO" id="GO:0008270">
    <property type="term" value="F:zinc ion binding"/>
    <property type="evidence" value="ECO:0007669"/>
    <property type="project" value="UniProtKB-KW"/>
</dbReference>
<evidence type="ECO:0000259" key="2">
    <source>
        <dbReference type="PROSITE" id="PS50157"/>
    </source>
</evidence>
<dbReference type="InterPro" id="IPR036236">
    <property type="entry name" value="Znf_C2H2_sf"/>
</dbReference>
<organism evidence="3 4">
    <name type="scientific">Plectosphaerella cucumerina</name>
    <dbReference type="NCBI Taxonomy" id="40658"/>
    <lineage>
        <taxon>Eukaryota</taxon>
        <taxon>Fungi</taxon>
        <taxon>Dikarya</taxon>
        <taxon>Ascomycota</taxon>
        <taxon>Pezizomycotina</taxon>
        <taxon>Sordariomycetes</taxon>
        <taxon>Hypocreomycetidae</taxon>
        <taxon>Glomerellales</taxon>
        <taxon>Plectosphaerellaceae</taxon>
        <taxon>Plectosphaerella</taxon>
    </lineage>
</organism>
<dbReference type="PROSITE" id="PS00028">
    <property type="entry name" value="ZINC_FINGER_C2H2_1"/>
    <property type="match status" value="1"/>
</dbReference>
<sequence>MYSETDPDTHLTNCHNGCDACNLFFETEEMRDDHENEDHFRCHHCGQFFESYSNLSNHVKTHAARNVQCPACPKSFVSYSALVLHFEANTCRGNLDMQWVDEMVQYCSERLGGHHFMTYHSDYRYRCPTCRLEVRFMSALLQHIESDACREDLWNGDLTEVATCCDRGRYGDFDGYRSDSTDS</sequence>
<proteinExistence type="predicted"/>
<accession>A0A8K0T5W8</accession>
<dbReference type="EMBL" id="JAGPXD010000006">
    <property type="protein sequence ID" value="KAH7349453.1"/>
    <property type="molecule type" value="Genomic_DNA"/>
</dbReference>
<keyword evidence="1" id="KW-0863">Zinc-finger</keyword>
<reference evidence="3" key="1">
    <citation type="journal article" date="2021" name="Nat. Commun.">
        <title>Genetic determinants of endophytism in the Arabidopsis root mycobiome.</title>
        <authorList>
            <person name="Mesny F."/>
            <person name="Miyauchi S."/>
            <person name="Thiergart T."/>
            <person name="Pickel B."/>
            <person name="Atanasova L."/>
            <person name="Karlsson M."/>
            <person name="Huettel B."/>
            <person name="Barry K.W."/>
            <person name="Haridas S."/>
            <person name="Chen C."/>
            <person name="Bauer D."/>
            <person name="Andreopoulos W."/>
            <person name="Pangilinan J."/>
            <person name="LaButti K."/>
            <person name="Riley R."/>
            <person name="Lipzen A."/>
            <person name="Clum A."/>
            <person name="Drula E."/>
            <person name="Henrissat B."/>
            <person name="Kohler A."/>
            <person name="Grigoriev I.V."/>
            <person name="Martin F.M."/>
            <person name="Hacquard S."/>
        </authorList>
    </citation>
    <scope>NUCLEOTIDE SEQUENCE</scope>
    <source>
        <strain evidence="3">MPI-CAGE-AT-0016</strain>
    </source>
</reference>
<dbReference type="SMART" id="SM00355">
    <property type="entry name" value="ZnF_C2H2"/>
    <property type="match status" value="4"/>
</dbReference>
<dbReference type="AlphaFoldDB" id="A0A8K0T5W8"/>
<dbReference type="SUPFAM" id="SSF57667">
    <property type="entry name" value="beta-beta-alpha zinc fingers"/>
    <property type="match status" value="1"/>
</dbReference>
<dbReference type="Proteomes" id="UP000813385">
    <property type="component" value="Unassembled WGS sequence"/>
</dbReference>
<dbReference type="PROSITE" id="PS50157">
    <property type="entry name" value="ZINC_FINGER_C2H2_2"/>
    <property type="match status" value="1"/>
</dbReference>
<dbReference type="Gene3D" id="3.30.160.60">
    <property type="entry name" value="Classic Zinc Finger"/>
    <property type="match status" value="1"/>
</dbReference>
<keyword evidence="1" id="KW-0862">Zinc</keyword>
<name>A0A8K0T5W8_9PEZI</name>
<comment type="caution">
    <text evidence="3">The sequence shown here is derived from an EMBL/GenBank/DDBJ whole genome shotgun (WGS) entry which is preliminary data.</text>
</comment>
<gene>
    <name evidence="3" type="ORF">B0T11DRAFT_131260</name>
</gene>
<dbReference type="OrthoDB" id="6105938at2759"/>